<dbReference type="CDD" id="cd07061">
    <property type="entry name" value="HP_HAP_like"/>
    <property type="match status" value="1"/>
</dbReference>
<dbReference type="InterPro" id="IPR029033">
    <property type="entry name" value="His_PPase_superfam"/>
</dbReference>
<evidence type="ECO:0000313" key="4">
    <source>
        <dbReference type="WBParaSite" id="Pan_g22240.t1"/>
    </source>
</evidence>
<proteinExistence type="inferred from homology"/>
<evidence type="ECO:0000256" key="1">
    <source>
        <dbReference type="ARBA" id="ARBA00005375"/>
    </source>
</evidence>
<evidence type="ECO:0000256" key="2">
    <source>
        <dbReference type="SAM" id="Phobius"/>
    </source>
</evidence>
<keyword evidence="2" id="KW-0812">Transmembrane</keyword>
<reference evidence="4" key="2">
    <citation type="submission" date="2020-10" db="UniProtKB">
        <authorList>
            <consortium name="WormBaseParasite"/>
        </authorList>
    </citation>
    <scope>IDENTIFICATION</scope>
</reference>
<dbReference type="InterPro" id="IPR000560">
    <property type="entry name" value="His_Pase_clade-2"/>
</dbReference>
<feature type="transmembrane region" description="Helical" evidence="2">
    <location>
        <begin position="25"/>
        <end position="51"/>
    </location>
</feature>
<protein>
    <submittedName>
        <fullName evidence="4">Acid phosphatase</fullName>
    </submittedName>
</protein>
<sequence>MKAVQLQNAKPGITKTANAAIQQPFLVPVIISTATLIMKLIKFTVSFLIFLHCAPISHAALKLLYAQVVWKNGAKSPNFVYKKSLYHAPGSFKPGFGELQQQGMSEHVKLSQKLRQRYVVQNKLISPKYEAEEIHVRSSDWNPSVTSAMAHMGAFFYGTGLAAIDYPLIAKWPGLWTPVPVHTVPGHMDELLNLTLCNVQHEIYAIAHSLPNNTQFLEDSIPFQSDLAIALDEPVRTVADAARYCAAILAENGLGLRLVPDVAAMVNRCKDFYADFHDFFFGFGLPSTAYGVNVTQELAKASGGHLLWDIIKHFDEKYKNMQNSPTFHWMQNQKYYVYSAHDMTLGGLFATLGGKDWDYDRHQAPDNSNAILLELWNDTITAKPIVKVLYWRKDAAIPIDISKTVTGCEHTVSGCTLEAFIKRSRPYYVGDNFKTYCDSSYNVTLPTRPPPQEVFDGHVQTDEGEPLDFDDIIQSVQNFRNWIELQVDY</sequence>
<dbReference type="WBParaSite" id="Pan_g22240.t1">
    <property type="protein sequence ID" value="Pan_g22240.t1"/>
    <property type="gene ID" value="Pan_g22240"/>
</dbReference>
<comment type="similarity">
    <text evidence="1">Belongs to the histidine acid phosphatase family.</text>
</comment>
<evidence type="ECO:0000313" key="3">
    <source>
        <dbReference type="Proteomes" id="UP000492821"/>
    </source>
</evidence>
<dbReference type="Gene3D" id="3.40.50.1240">
    <property type="entry name" value="Phosphoglycerate mutase-like"/>
    <property type="match status" value="1"/>
</dbReference>
<dbReference type="InterPro" id="IPR050645">
    <property type="entry name" value="Histidine_acid_phosphatase"/>
</dbReference>
<keyword evidence="3" id="KW-1185">Reference proteome</keyword>
<organism evidence="3 4">
    <name type="scientific">Panagrellus redivivus</name>
    <name type="common">Microworm</name>
    <dbReference type="NCBI Taxonomy" id="6233"/>
    <lineage>
        <taxon>Eukaryota</taxon>
        <taxon>Metazoa</taxon>
        <taxon>Ecdysozoa</taxon>
        <taxon>Nematoda</taxon>
        <taxon>Chromadorea</taxon>
        <taxon>Rhabditida</taxon>
        <taxon>Tylenchina</taxon>
        <taxon>Panagrolaimomorpha</taxon>
        <taxon>Panagrolaimoidea</taxon>
        <taxon>Panagrolaimidae</taxon>
        <taxon>Panagrellus</taxon>
    </lineage>
</organism>
<dbReference type="PANTHER" id="PTHR11567">
    <property type="entry name" value="ACID PHOSPHATASE-RELATED"/>
    <property type="match status" value="1"/>
</dbReference>
<dbReference type="SUPFAM" id="SSF53254">
    <property type="entry name" value="Phosphoglycerate mutase-like"/>
    <property type="match status" value="1"/>
</dbReference>
<dbReference type="Pfam" id="PF00328">
    <property type="entry name" value="His_Phos_2"/>
    <property type="match status" value="2"/>
</dbReference>
<dbReference type="GO" id="GO:0016791">
    <property type="term" value="F:phosphatase activity"/>
    <property type="evidence" value="ECO:0007669"/>
    <property type="project" value="UniProtKB-ARBA"/>
</dbReference>
<keyword evidence="2" id="KW-0472">Membrane</keyword>
<dbReference type="PANTHER" id="PTHR11567:SF171">
    <property type="entry name" value="ACID PHOSPHATASE FAMILY"/>
    <property type="match status" value="1"/>
</dbReference>
<reference evidence="3" key="1">
    <citation type="journal article" date="2013" name="Genetics">
        <title>The draft genome and transcriptome of Panagrellus redivivus are shaped by the harsh demands of a free-living lifestyle.</title>
        <authorList>
            <person name="Srinivasan J."/>
            <person name="Dillman A.R."/>
            <person name="Macchietto M.G."/>
            <person name="Heikkinen L."/>
            <person name="Lakso M."/>
            <person name="Fracchia K.M."/>
            <person name="Antoshechkin I."/>
            <person name="Mortazavi A."/>
            <person name="Wong G."/>
            <person name="Sternberg P.W."/>
        </authorList>
    </citation>
    <scope>NUCLEOTIDE SEQUENCE [LARGE SCALE GENOMIC DNA]</scope>
    <source>
        <strain evidence="3">MT8872</strain>
    </source>
</reference>
<keyword evidence="2" id="KW-1133">Transmembrane helix</keyword>
<dbReference type="AlphaFoldDB" id="A0A7E4VL92"/>
<dbReference type="Proteomes" id="UP000492821">
    <property type="component" value="Unassembled WGS sequence"/>
</dbReference>
<name>A0A7E4VL92_PANRE</name>
<accession>A0A7E4VL92</accession>